<organism evidence="3 4">
    <name type="scientific">Frigoriglobus tundricola</name>
    <dbReference type="NCBI Taxonomy" id="2774151"/>
    <lineage>
        <taxon>Bacteria</taxon>
        <taxon>Pseudomonadati</taxon>
        <taxon>Planctomycetota</taxon>
        <taxon>Planctomycetia</taxon>
        <taxon>Gemmatales</taxon>
        <taxon>Gemmataceae</taxon>
        <taxon>Frigoriglobus</taxon>
    </lineage>
</organism>
<keyword evidence="2" id="KW-1133">Transmembrane helix</keyword>
<dbReference type="Proteomes" id="UP000503447">
    <property type="component" value="Chromosome"/>
</dbReference>
<keyword evidence="2" id="KW-0472">Membrane</keyword>
<accession>A0A6M5YKB8</accession>
<evidence type="ECO:0000313" key="3">
    <source>
        <dbReference type="EMBL" id="QJW94405.1"/>
    </source>
</evidence>
<sequence>MSNTPPDLPGPAKRRSPALIGGGVLVVALGFGLPLLVTPGSAPDPVAREAAGAREPAGPLAPPAPMPAPDATGIGASLLKLVVGLVVVCGLCVVVARVVGPPAPSAPGAMDVLASIAVSQCVIHLVRAGGRRLLVGTDPGGVKAMLELPGPEPEVPPAFGTEPAAANAPADTGPEPLVTQHVLTQPVPAAPAVPATQEEILNLLLRLRSRADASPPA</sequence>
<proteinExistence type="predicted"/>
<dbReference type="AlphaFoldDB" id="A0A6M5YKB8"/>
<protein>
    <recommendedName>
        <fullName evidence="5">Flagellar biosynthesis protein FliO</fullName>
    </recommendedName>
</protein>
<evidence type="ECO:0000256" key="2">
    <source>
        <dbReference type="SAM" id="Phobius"/>
    </source>
</evidence>
<feature type="region of interest" description="Disordered" evidence="1">
    <location>
        <begin position="46"/>
        <end position="65"/>
    </location>
</feature>
<gene>
    <name evidence="3" type="ORF">FTUN_1925</name>
</gene>
<evidence type="ECO:0000313" key="4">
    <source>
        <dbReference type="Proteomes" id="UP000503447"/>
    </source>
</evidence>
<feature type="compositionally biased region" description="Low complexity" evidence="1">
    <location>
        <begin position="48"/>
        <end position="58"/>
    </location>
</feature>
<evidence type="ECO:0008006" key="5">
    <source>
        <dbReference type="Google" id="ProtNLM"/>
    </source>
</evidence>
<feature type="transmembrane region" description="Helical" evidence="2">
    <location>
        <begin position="18"/>
        <end position="37"/>
    </location>
</feature>
<keyword evidence="2" id="KW-0812">Transmembrane</keyword>
<name>A0A6M5YKB8_9BACT</name>
<evidence type="ECO:0000256" key="1">
    <source>
        <dbReference type="SAM" id="MobiDB-lite"/>
    </source>
</evidence>
<dbReference type="EMBL" id="CP053452">
    <property type="protein sequence ID" value="QJW94405.1"/>
    <property type="molecule type" value="Genomic_DNA"/>
</dbReference>
<dbReference type="RefSeq" id="WP_171470414.1">
    <property type="nucleotide sequence ID" value="NZ_CP053452.2"/>
</dbReference>
<feature type="region of interest" description="Disordered" evidence="1">
    <location>
        <begin position="150"/>
        <end position="175"/>
    </location>
</feature>
<feature type="transmembrane region" description="Helical" evidence="2">
    <location>
        <begin position="78"/>
        <end position="100"/>
    </location>
</feature>
<dbReference type="KEGG" id="ftj:FTUN_1925"/>
<reference evidence="4" key="1">
    <citation type="submission" date="2020-05" db="EMBL/GenBank/DDBJ databases">
        <title>Frigoriglobus tundricola gen. nov., sp. nov., a psychrotolerant cellulolytic planctomycete of the family Gemmataceae with two divergent copies of 16S rRNA gene.</title>
        <authorList>
            <person name="Kulichevskaya I.S."/>
            <person name="Ivanova A.A."/>
            <person name="Naumoff D.G."/>
            <person name="Beletsky A.V."/>
            <person name="Rijpstra W.I.C."/>
            <person name="Sinninghe Damste J.S."/>
            <person name="Mardanov A.V."/>
            <person name="Ravin N.V."/>
            <person name="Dedysh S.N."/>
        </authorList>
    </citation>
    <scope>NUCLEOTIDE SEQUENCE [LARGE SCALE GENOMIC DNA]</scope>
    <source>
        <strain evidence="4">PL17</strain>
    </source>
</reference>
<keyword evidence="4" id="KW-1185">Reference proteome</keyword>